<dbReference type="AlphaFoldDB" id="A0A0A1TUL9"/>
<sequence length="608" mass="67854">MNPVLLVALFVTVLSLRVENEYYSKGTGSVSSVGVNKDFYLYSAEEGLLTKVDFQGNMGWRRHIEKGGKHVTVGPQQVFVVYENHVTSFDQKGEMEYQISVSGTWSIYTNNLEVLVGDEVFKYATRDGSLLSKVSVNNLDKPVDEYFLQKDTKCSAMNDRFCLIIEDGKVLITNRIGELVKEIDGTQIVSTLFSRGIPCFIRKSGKVYAVFNNEEILIKKVNGSGHYFLFTTYDASEYSEEIVTPELLSKEMGVVDYNGKVFLQNESEIGKVKLCKTIPGGFVAILENNKIFTIGKNVIGSYVIGDQEVYKISADGAIVIRNYDHENVFKVHSEEVVGNVGKATSDRGVKIPFSLKSVSAVVSHTKINVIEMISGKILESVNLPETAEKTRCVVFQGFVICFVKVQKNTQILSIELFEETVDWKAESYDVFNLPKISTIVKTTNLPYSVDLATVTVSTLGIANKMVLVYSEGQLYVINPKTLTGTKAPFEMVKQDQEMGEVPYVATLNITKDDFILKGIDLDVNRVETHPGELESATYVMASGNDFYFSQITPLLSFDSTYNFNKPQLFITTVVVLALTVILYFVNKKRGMSDVALAQKKLTEMQKTN</sequence>
<evidence type="ECO:0000256" key="5">
    <source>
        <dbReference type="ARBA" id="ARBA00022729"/>
    </source>
</evidence>
<dbReference type="VEuPathDB" id="AmoebaDB:EIN_469430"/>
<dbReference type="GO" id="GO:0072546">
    <property type="term" value="C:EMC complex"/>
    <property type="evidence" value="ECO:0007669"/>
    <property type="project" value="InterPro"/>
</dbReference>
<dbReference type="EMBL" id="KB207240">
    <property type="protein sequence ID" value="ELP83739.1"/>
    <property type="molecule type" value="Genomic_DNA"/>
</dbReference>
<dbReference type="InterPro" id="IPR011678">
    <property type="entry name" value="EMC1_C"/>
</dbReference>
<accession>A0A0A1TUL9</accession>
<dbReference type="InterPro" id="IPR026895">
    <property type="entry name" value="EMC1"/>
</dbReference>
<dbReference type="Proteomes" id="UP000014680">
    <property type="component" value="Unassembled WGS sequence"/>
</dbReference>
<evidence type="ECO:0000313" key="13">
    <source>
        <dbReference type="EMBL" id="ELP83739.1"/>
    </source>
</evidence>
<keyword evidence="8 10" id="KW-0472">Membrane</keyword>
<reference evidence="13 14" key="1">
    <citation type="submission" date="2012-10" db="EMBL/GenBank/DDBJ databases">
        <authorList>
            <person name="Zafar N."/>
            <person name="Inman J."/>
            <person name="Hall N."/>
            <person name="Lorenzi H."/>
            <person name="Caler E."/>
        </authorList>
    </citation>
    <scope>NUCLEOTIDE SEQUENCE [LARGE SCALE GENOMIC DNA]</scope>
    <source>
        <strain evidence="13 14">IP1</strain>
    </source>
</reference>
<evidence type="ECO:0000256" key="4">
    <source>
        <dbReference type="ARBA" id="ARBA00022692"/>
    </source>
</evidence>
<keyword evidence="6" id="KW-0256">Endoplasmic reticulum</keyword>
<organism evidence="13 14">
    <name type="scientific">Entamoeba invadens IP1</name>
    <dbReference type="NCBI Taxonomy" id="370355"/>
    <lineage>
        <taxon>Eukaryota</taxon>
        <taxon>Amoebozoa</taxon>
        <taxon>Evosea</taxon>
        <taxon>Archamoebae</taxon>
        <taxon>Mastigamoebida</taxon>
        <taxon>Entamoebidae</taxon>
        <taxon>Entamoeba</taxon>
    </lineage>
</organism>
<feature type="domain" description="ER membrane protein complex subunit 1 C-terminal" evidence="12">
    <location>
        <begin position="402"/>
        <end position="589"/>
    </location>
</feature>
<keyword evidence="7 10" id="KW-1133">Transmembrane helix</keyword>
<evidence type="ECO:0000256" key="6">
    <source>
        <dbReference type="ARBA" id="ARBA00022824"/>
    </source>
</evidence>
<proteinExistence type="inferred from homology"/>
<keyword evidence="14" id="KW-1185">Reference proteome</keyword>
<evidence type="ECO:0000256" key="10">
    <source>
        <dbReference type="SAM" id="Phobius"/>
    </source>
</evidence>
<evidence type="ECO:0000313" key="14">
    <source>
        <dbReference type="Proteomes" id="UP000014680"/>
    </source>
</evidence>
<name>A0A0A1TUL9_ENTIV</name>
<dbReference type="KEGG" id="eiv:EIN_469430"/>
<evidence type="ECO:0000256" key="2">
    <source>
        <dbReference type="ARBA" id="ARBA00007904"/>
    </source>
</evidence>
<protein>
    <recommendedName>
        <fullName evidence="3">ER membrane protein complex subunit 1</fullName>
    </recommendedName>
</protein>
<comment type="similarity">
    <text evidence="2">Belongs to the EMC1 family.</text>
</comment>
<dbReference type="OMA" id="IAWRRTI"/>
<feature type="chain" id="PRO_5012587912" description="ER membrane protein complex subunit 1" evidence="11">
    <location>
        <begin position="16"/>
        <end position="608"/>
    </location>
</feature>
<keyword evidence="9" id="KW-0325">Glycoprotein</keyword>
<evidence type="ECO:0000256" key="7">
    <source>
        <dbReference type="ARBA" id="ARBA00022989"/>
    </source>
</evidence>
<dbReference type="Pfam" id="PF07774">
    <property type="entry name" value="EMC1_C"/>
    <property type="match status" value="1"/>
</dbReference>
<gene>
    <name evidence="13" type="ORF">EIN_469430</name>
</gene>
<keyword evidence="4 10" id="KW-0812">Transmembrane</keyword>
<dbReference type="PANTHER" id="PTHR21573">
    <property type="entry name" value="ER MEMBRANE PROTEIN COMPLEX SUBUNIT 1"/>
    <property type="match status" value="1"/>
</dbReference>
<evidence type="ECO:0000256" key="8">
    <source>
        <dbReference type="ARBA" id="ARBA00023136"/>
    </source>
</evidence>
<evidence type="ECO:0000256" key="11">
    <source>
        <dbReference type="SAM" id="SignalP"/>
    </source>
</evidence>
<dbReference type="PANTHER" id="PTHR21573:SF0">
    <property type="entry name" value="ER MEMBRANE PROTEIN COMPLEX SUBUNIT 1"/>
    <property type="match status" value="1"/>
</dbReference>
<keyword evidence="5 11" id="KW-0732">Signal</keyword>
<feature type="signal peptide" evidence="11">
    <location>
        <begin position="1"/>
        <end position="15"/>
    </location>
</feature>
<evidence type="ECO:0000256" key="1">
    <source>
        <dbReference type="ARBA" id="ARBA00004115"/>
    </source>
</evidence>
<dbReference type="RefSeq" id="XP_004183085.1">
    <property type="nucleotide sequence ID" value="XM_004183037.1"/>
</dbReference>
<feature type="transmembrane region" description="Helical" evidence="10">
    <location>
        <begin position="568"/>
        <end position="585"/>
    </location>
</feature>
<evidence type="ECO:0000259" key="12">
    <source>
        <dbReference type="Pfam" id="PF07774"/>
    </source>
</evidence>
<dbReference type="OrthoDB" id="28092at2759"/>
<comment type="subcellular location">
    <subcellularLocation>
        <location evidence="1">Endoplasmic reticulum membrane</location>
        <topology evidence="1">Single-pass type I membrane protein</topology>
    </subcellularLocation>
</comment>
<dbReference type="GeneID" id="14882647"/>
<evidence type="ECO:0000256" key="3">
    <source>
        <dbReference type="ARBA" id="ARBA00020824"/>
    </source>
</evidence>
<evidence type="ECO:0000256" key="9">
    <source>
        <dbReference type="ARBA" id="ARBA00023180"/>
    </source>
</evidence>
<dbReference type="GO" id="GO:0034975">
    <property type="term" value="P:protein folding in endoplasmic reticulum"/>
    <property type="evidence" value="ECO:0007669"/>
    <property type="project" value="TreeGrafter"/>
</dbReference>